<dbReference type="NCBIfam" id="TIGR00782">
    <property type="entry name" value="ccoP"/>
    <property type="match status" value="1"/>
</dbReference>
<evidence type="ECO:0000256" key="18">
    <source>
        <dbReference type="ARBA" id="ARBA00023136"/>
    </source>
</evidence>
<evidence type="ECO:0000256" key="7">
    <source>
        <dbReference type="ARBA" id="ARBA00022617"/>
    </source>
</evidence>
<dbReference type="InterPro" id="IPR004678">
    <property type="entry name" value="Cyt_c_oxidase_cbb3_su3"/>
</dbReference>
<evidence type="ECO:0000256" key="10">
    <source>
        <dbReference type="ARBA" id="ARBA00022723"/>
    </source>
</evidence>
<dbReference type="Pfam" id="PF13442">
    <property type="entry name" value="Cytochrome_CBB3"/>
    <property type="match status" value="2"/>
</dbReference>
<keyword evidence="12 19" id="KW-0375">Hydrogen ion transport</keyword>
<evidence type="ECO:0000256" key="8">
    <source>
        <dbReference type="ARBA" id="ARBA00022660"/>
    </source>
</evidence>
<keyword evidence="14 20" id="KW-1133">Transmembrane helix</keyword>
<evidence type="ECO:0000256" key="9">
    <source>
        <dbReference type="ARBA" id="ARBA00022692"/>
    </source>
</evidence>
<keyword evidence="11" id="KW-0677">Repeat</keyword>
<evidence type="ECO:0000256" key="15">
    <source>
        <dbReference type="ARBA" id="ARBA00023002"/>
    </source>
</evidence>
<proteinExistence type="inferred from homology"/>
<evidence type="ECO:0000256" key="2">
    <source>
        <dbReference type="ARBA" id="ARBA00004673"/>
    </source>
</evidence>
<evidence type="ECO:0000256" key="13">
    <source>
        <dbReference type="ARBA" id="ARBA00022982"/>
    </source>
</evidence>
<dbReference type="RefSeq" id="WP_405336669.1">
    <property type="nucleotide sequence ID" value="NZ_JBANFI010000001.1"/>
</dbReference>
<evidence type="ECO:0000256" key="11">
    <source>
        <dbReference type="ARBA" id="ARBA00022737"/>
    </source>
</evidence>
<dbReference type="Gene3D" id="6.10.280.130">
    <property type="match status" value="1"/>
</dbReference>
<evidence type="ECO:0000256" key="1">
    <source>
        <dbReference type="ARBA" id="ARBA00004533"/>
    </source>
</evidence>
<keyword evidence="18 19" id="KW-0472">Membrane</keyword>
<feature type="transmembrane region" description="Helical" evidence="20">
    <location>
        <begin position="66"/>
        <end position="85"/>
    </location>
</feature>
<comment type="subunit">
    <text evidence="19">Component of the cbb3-type cytochrome c oxidase.</text>
</comment>
<feature type="transmembrane region" description="Helical" evidence="20">
    <location>
        <begin position="12"/>
        <end position="31"/>
    </location>
</feature>
<evidence type="ECO:0000256" key="14">
    <source>
        <dbReference type="ARBA" id="ARBA00022989"/>
    </source>
</evidence>
<keyword evidence="23" id="KW-1185">Reference proteome</keyword>
<feature type="domain" description="Cytochrome c" evidence="21">
    <location>
        <begin position="134"/>
        <end position="213"/>
    </location>
</feature>
<dbReference type="Pfam" id="PF14715">
    <property type="entry name" value="FixP_N"/>
    <property type="match status" value="1"/>
</dbReference>
<evidence type="ECO:0000313" key="22">
    <source>
        <dbReference type="EMBL" id="MFK7159815.1"/>
    </source>
</evidence>
<keyword evidence="7 19" id="KW-0349">Heme</keyword>
<evidence type="ECO:0000259" key="21">
    <source>
        <dbReference type="PROSITE" id="PS51007"/>
    </source>
</evidence>
<dbReference type="EMBL" id="JBANFI010000001">
    <property type="protein sequence ID" value="MFK7159815.1"/>
    <property type="molecule type" value="Genomic_DNA"/>
</dbReference>
<comment type="function">
    <text evidence="19">C-type cytochrome. Part of the cbb3-type cytochrome c oxidase complex.</text>
</comment>
<keyword evidence="16 19" id="KW-0408">Iron</keyword>
<evidence type="ECO:0000256" key="3">
    <source>
        <dbReference type="ARBA" id="ARBA00006113"/>
    </source>
</evidence>
<keyword evidence="10 19" id="KW-0479">Metal-binding</keyword>
<comment type="similarity">
    <text evidence="3 19">Belongs to the CcoP / FixP family.</text>
</comment>
<evidence type="ECO:0000256" key="17">
    <source>
        <dbReference type="ARBA" id="ARBA00023065"/>
    </source>
</evidence>
<feature type="domain" description="Cytochrome c" evidence="21">
    <location>
        <begin position="215"/>
        <end position="323"/>
    </location>
</feature>
<dbReference type="Proteomes" id="UP001621714">
    <property type="component" value="Unassembled WGS sequence"/>
</dbReference>
<evidence type="ECO:0000256" key="20">
    <source>
        <dbReference type="SAM" id="Phobius"/>
    </source>
</evidence>
<name>A0ABW8PU92_9GAMM</name>
<dbReference type="PANTHER" id="PTHR33751:SF1">
    <property type="entry name" value="CBB3-TYPE CYTOCHROME C OXIDASE SUBUNIT FIXP"/>
    <property type="match status" value="1"/>
</dbReference>
<protein>
    <recommendedName>
        <fullName evidence="19">Cbb3-type cytochrome c oxidase subunit</fullName>
    </recommendedName>
</protein>
<evidence type="ECO:0000256" key="4">
    <source>
        <dbReference type="ARBA" id="ARBA00022448"/>
    </source>
</evidence>
<sequence>MTETAAMSTFWSLWITVITLGVIAFCWWLLYANRKTDKAPNANGEVETTGHAADGIEEYDNPLPRWWFIMFVGTIVFGLAYLALYPGLGNYKGLLGWSAVQQYQDERIMAEERHAPIFQQFAQRSVEDLASDPDAMRVANRLFQNNCAVCHGSSAQGAYGFPNLTDGNWLYGGSPEVIRTSIIQGRNGLMPAWLSTLGEEGVDNMTHYVMGLSGLDHDESKALVAAPQYQAICSSCHGVEGRGSAAMGIDSIGAPNLTVNTWIYQMPGQSVYDSVAFTLRHGRNGYMPSQARYLDFGVQLPSNLRSLSPEQKAELLPKVHLVTAYIYSLNRGE</sequence>
<keyword evidence="8 19" id="KW-0679">Respiratory chain</keyword>
<comment type="caution">
    <text evidence="22">The sequence shown here is derived from an EMBL/GenBank/DDBJ whole genome shotgun (WGS) entry which is preliminary data.</text>
</comment>
<dbReference type="PIRSF" id="PIRSF000006">
    <property type="entry name" value="Cbb3-Cox_fixP"/>
    <property type="match status" value="1"/>
</dbReference>
<keyword evidence="4 19" id="KW-0813">Transport</keyword>
<comment type="cofactor">
    <cofactor evidence="19">
        <name>heme c</name>
        <dbReference type="ChEBI" id="CHEBI:61717"/>
    </cofactor>
    <text evidence="19">Binds 2 heme C groups per subunit.</text>
</comment>
<evidence type="ECO:0000256" key="6">
    <source>
        <dbReference type="ARBA" id="ARBA00022519"/>
    </source>
</evidence>
<evidence type="ECO:0000256" key="16">
    <source>
        <dbReference type="ARBA" id="ARBA00023004"/>
    </source>
</evidence>
<comment type="pathway">
    <text evidence="2 19">Energy metabolism; oxidative phosphorylation.</text>
</comment>
<keyword evidence="17 19" id="KW-0406">Ion transport</keyword>
<dbReference type="InterPro" id="IPR036909">
    <property type="entry name" value="Cyt_c-like_dom_sf"/>
</dbReference>
<keyword evidence="5 19" id="KW-1003">Cell membrane</keyword>
<keyword evidence="6 19" id="KW-0997">Cell inner membrane</keyword>
<keyword evidence="9 20" id="KW-0812">Transmembrane</keyword>
<dbReference type="PANTHER" id="PTHR33751">
    <property type="entry name" value="CBB3-TYPE CYTOCHROME C OXIDASE SUBUNIT FIXP"/>
    <property type="match status" value="1"/>
</dbReference>
<evidence type="ECO:0000256" key="19">
    <source>
        <dbReference type="PIRNR" id="PIRNR000006"/>
    </source>
</evidence>
<keyword evidence="15 19" id="KW-0560">Oxidoreductase</keyword>
<dbReference type="InterPro" id="IPR032858">
    <property type="entry name" value="CcoP_N"/>
</dbReference>
<keyword evidence="13 19" id="KW-0249">Electron transport</keyword>
<accession>A0ABW8PU92</accession>
<dbReference type="InterPro" id="IPR050597">
    <property type="entry name" value="Cytochrome_c_Oxidase_Subunit"/>
</dbReference>
<dbReference type="PROSITE" id="PS51007">
    <property type="entry name" value="CYTC"/>
    <property type="match status" value="2"/>
</dbReference>
<evidence type="ECO:0000256" key="12">
    <source>
        <dbReference type="ARBA" id="ARBA00022781"/>
    </source>
</evidence>
<evidence type="ECO:0000313" key="23">
    <source>
        <dbReference type="Proteomes" id="UP001621714"/>
    </source>
</evidence>
<gene>
    <name evidence="22" type="primary">ccoP</name>
    <name evidence="22" type="ORF">V6U78_02030</name>
</gene>
<dbReference type="SUPFAM" id="SSF46626">
    <property type="entry name" value="Cytochrome c"/>
    <property type="match status" value="2"/>
</dbReference>
<dbReference type="InterPro" id="IPR009056">
    <property type="entry name" value="Cyt_c-like_dom"/>
</dbReference>
<evidence type="ECO:0000256" key="5">
    <source>
        <dbReference type="ARBA" id="ARBA00022475"/>
    </source>
</evidence>
<organism evidence="22 23">
    <name type="scientific">Marinospirillum alkalitolerans</name>
    <dbReference type="NCBI Taxonomy" id="3123374"/>
    <lineage>
        <taxon>Bacteria</taxon>
        <taxon>Pseudomonadati</taxon>
        <taxon>Pseudomonadota</taxon>
        <taxon>Gammaproteobacteria</taxon>
        <taxon>Oceanospirillales</taxon>
        <taxon>Oceanospirillaceae</taxon>
        <taxon>Marinospirillum</taxon>
    </lineage>
</organism>
<dbReference type="Gene3D" id="1.10.760.10">
    <property type="entry name" value="Cytochrome c-like domain"/>
    <property type="match status" value="2"/>
</dbReference>
<comment type="subcellular location">
    <subcellularLocation>
        <location evidence="1 19">Cell inner membrane</location>
    </subcellularLocation>
</comment>
<reference evidence="22 23" key="1">
    <citation type="submission" date="2024-02" db="EMBL/GenBank/DDBJ databases">
        <title>Marinospirillum sp. MEB 164 isolated from Lonar lake sediment.</title>
        <authorList>
            <person name="Joshi A."/>
            <person name="Thite S."/>
        </authorList>
    </citation>
    <scope>NUCLEOTIDE SEQUENCE [LARGE SCALE GENOMIC DNA]</scope>
    <source>
        <strain evidence="22 23">MEB164</strain>
    </source>
</reference>
<dbReference type="InterPro" id="IPR038414">
    <property type="entry name" value="CcoP_N_sf"/>
</dbReference>